<protein>
    <submittedName>
        <fullName evidence="5">Uncharacterized protein</fullName>
    </submittedName>
</protein>
<evidence type="ECO:0000256" key="1">
    <source>
        <dbReference type="ARBA" id="ARBA00004123"/>
    </source>
</evidence>
<dbReference type="WBParaSite" id="MBELARI_LOCUS14018">
    <property type="protein sequence ID" value="MBELARI_LOCUS14018"/>
    <property type="gene ID" value="MBELARI_LOCUS14018"/>
</dbReference>
<evidence type="ECO:0000256" key="3">
    <source>
        <dbReference type="SAM" id="MobiDB-lite"/>
    </source>
</evidence>
<dbReference type="PANTHER" id="PTHR31624">
    <property type="entry name" value="UPF0472 PROTEIN C16ORF72"/>
    <property type="match status" value="1"/>
</dbReference>
<dbReference type="InterPro" id="IPR029196">
    <property type="entry name" value="HAPSTR1-like"/>
</dbReference>
<sequence length="179" mass="19385">MQRCGCGEEDCDADRLWADFETCATSVARLYREPTWKVVQVAAAATTQLYKNGIEIHRKAFDKGFEAGRRAAVKELVNAYGGKLDFNRLIELLQNGSVEDVRRSSAEKTTGISSEGAAAVQLFHQALTPSGGIGSPGRGPAGTPSAELSAFLTSQVARRKRTRSPSSPSSHVLKKFRKI</sequence>
<reference evidence="5" key="1">
    <citation type="submission" date="2024-02" db="UniProtKB">
        <authorList>
            <consortium name="WormBaseParasite"/>
        </authorList>
    </citation>
    <scope>IDENTIFICATION</scope>
</reference>
<name>A0AAF3EJ14_9BILA</name>
<comment type="subcellular location">
    <subcellularLocation>
        <location evidence="1">Nucleus</location>
    </subcellularLocation>
</comment>
<dbReference type="InterPro" id="IPR040308">
    <property type="entry name" value="HAPR1"/>
</dbReference>
<proteinExistence type="predicted"/>
<evidence type="ECO:0000313" key="5">
    <source>
        <dbReference type="WBParaSite" id="MBELARI_LOCUS14018"/>
    </source>
</evidence>
<feature type="region of interest" description="Disordered" evidence="3">
    <location>
        <begin position="129"/>
        <end position="179"/>
    </location>
</feature>
<dbReference type="Pfam" id="PF15251">
    <property type="entry name" value="TAPR1-like"/>
    <property type="match status" value="1"/>
</dbReference>
<evidence type="ECO:0000313" key="4">
    <source>
        <dbReference type="Proteomes" id="UP000887575"/>
    </source>
</evidence>
<dbReference type="AlphaFoldDB" id="A0AAF3EJ14"/>
<keyword evidence="4" id="KW-1185">Reference proteome</keyword>
<accession>A0AAF3EJ14</accession>
<dbReference type="Proteomes" id="UP000887575">
    <property type="component" value="Unassembled WGS sequence"/>
</dbReference>
<dbReference type="PANTHER" id="PTHR31624:SF4">
    <property type="entry name" value="CHROMOSOME 16 OPEN READING FRAME 72"/>
    <property type="match status" value="1"/>
</dbReference>
<feature type="compositionally biased region" description="Gly residues" evidence="3">
    <location>
        <begin position="131"/>
        <end position="140"/>
    </location>
</feature>
<dbReference type="GO" id="GO:0005634">
    <property type="term" value="C:nucleus"/>
    <property type="evidence" value="ECO:0007669"/>
    <property type="project" value="UniProtKB-SubCell"/>
</dbReference>
<evidence type="ECO:0000256" key="2">
    <source>
        <dbReference type="ARBA" id="ARBA00023242"/>
    </source>
</evidence>
<organism evidence="4 5">
    <name type="scientific">Mesorhabditis belari</name>
    <dbReference type="NCBI Taxonomy" id="2138241"/>
    <lineage>
        <taxon>Eukaryota</taxon>
        <taxon>Metazoa</taxon>
        <taxon>Ecdysozoa</taxon>
        <taxon>Nematoda</taxon>
        <taxon>Chromadorea</taxon>
        <taxon>Rhabditida</taxon>
        <taxon>Rhabditina</taxon>
        <taxon>Rhabditomorpha</taxon>
        <taxon>Rhabditoidea</taxon>
        <taxon>Rhabditidae</taxon>
        <taxon>Mesorhabditinae</taxon>
        <taxon>Mesorhabditis</taxon>
    </lineage>
</organism>
<keyword evidence="2" id="KW-0539">Nucleus</keyword>